<evidence type="ECO:0000313" key="2">
    <source>
        <dbReference type="Proteomes" id="UP000263486"/>
    </source>
</evidence>
<protein>
    <submittedName>
        <fullName evidence="1">Uncharacterized protein</fullName>
    </submittedName>
</protein>
<name>A0ABX9KK28_9FUSO</name>
<gene>
    <name evidence="1" type="ORF">DYH56_02805</name>
</gene>
<reference evidence="1 2" key="1">
    <citation type="submission" date="2018-08" db="EMBL/GenBank/DDBJ databases">
        <title>Draft genome sequence of Psychrilyobacter sp. strain SD5 isolated from Black Sea water.</title>
        <authorList>
            <person name="Yadav S."/>
            <person name="Villanueva L."/>
            <person name="Damste J.S.S."/>
        </authorList>
    </citation>
    <scope>NUCLEOTIDE SEQUENCE [LARGE SCALE GENOMIC DNA]</scope>
    <source>
        <strain evidence="1 2">SD5</strain>
    </source>
</reference>
<dbReference type="Proteomes" id="UP000263486">
    <property type="component" value="Unassembled WGS sequence"/>
</dbReference>
<proteinExistence type="predicted"/>
<organism evidence="1 2">
    <name type="scientific">Psychrilyobacter piezotolerans</name>
    <dbReference type="NCBI Taxonomy" id="2293438"/>
    <lineage>
        <taxon>Bacteria</taxon>
        <taxon>Fusobacteriati</taxon>
        <taxon>Fusobacteriota</taxon>
        <taxon>Fusobacteriia</taxon>
        <taxon>Fusobacteriales</taxon>
        <taxon>Fusobacteriaceae</taxon>
        <taxon>Psychrilyobacter</taxon>
    </lineage>
</organism>
<dbReference type="EMBL" id="QUAJ01000003">
    <property type="protein sequence ID" value="REI42712.1"/>
    <property type="molecule type" value="Genomic_DNA"/>
</dbReference>
<evidence type="ECO:0000313" key="1">
    <source>
        <dbReference type="EMBL" id="REI42712.1"/>
    </source>
</evidence>
<accession>A0ABX9KK28</accession>
<sequence length="77" mass="9326">MYDLQECVEKLNEYLEELLPGIDGEIDIDMSEEKDNYYWNFDYDKRSYMLTCNKETGEILGESWREGTKAQYKRHNQ</sequence>
<keyword evidence="2" id="KW-1185">Reference proteome</keyword>
<comment type="caution">
    <text evidence="1">The sequence shown here is derived from an EMBL/GenBank/DDBJ whole genome shotgun (WGS) entry which is preliminary data.</text>
</comment>
<dbReference type="RefSeq" id="WP_114641335.1">
    <property type="nucleotide sequence ID" value="NZ_JAACIO010000003.1"/>
</dbReference>